<dbReference type="SMART" id="SM01026">
    <property type="entry name" value="Beach"/>
    <property type="match status" value="1"/>
</dbReference>
<evidence type="ECO:0000313" key="11">
    <source>
        <dbReference type="EMBL" id="WFD34822.1"/>
    </source>
</evidence>
<dbReference type="PROSITE" id="PS00678">
    <property type="entry name" value="WD_REPEATS_1"/>
    <property type="match status" value="1"/>
</dbReference>
<keyword evidence="12" id="KW-1185">Reference proteome</keyword>
<reference evidence="11" key="1">
    <citation type="submission" date="2023-03" db="EMBL/GenBank/DDBJ databases">
        <title>Mating type loci evolution in Malassezia.</title>
        <authorList>
            <person name="Coelho M.A."/>
        </authorList>
    </citation>
    <scope>NUCLEOTIDE SEQUENCE</scope>
    <source>
        <strain evidence="11">CBS 11721</strain>
    </source>
</reference>
<evidence type="ECO:0000256" key="8">
    <source>
        <dbReference type="PROSITE-ProRule" id="PRU00221"/>
    </source>
</evidence>
<dbReference type="PANTHER" id="PTHR46108:SF4">
    <property type="entry name" value="BLUE CHEESE"/>
    <property type="match status" value="1"/>
</dbReference>
<dbReference type="InterPro" id="IPR001680">
    <property type="entry name" value="WD40_rpt"/>
</dbReference>
<dbReference type="CDD" id="cd06071">
    <property type="entry name" value="Beach"/>
    <property type="match status" value="1"/>
</dbReference>
<feature type="domain" description="BEACH-type PH" evidence="10">
    <location>
        <begin position="1350"/>
        <end position="1484"/>
    </location>
</feature>
<dbReference type="PROSITE" id="PS51783">
    <property type="entry name" value="PH_BEACH"/>
    <property type="match status" value="1"/>
</dbReference>
<dbReference type="FunFam" id="1.10.1540.10:FF:000001">
    <property type="entry name" value="neurobeachin isoform X1"/>
    <property type="match status" value="1"/>
</dbReference>
<dbReference type="Pfam" id="PF23295">
    <property type="entry name" value="Arm_4"/>
    <property type="match status" value="1"/>
</dbReference>
<protein>
    <recommendedName>
        <fullName evidence="7">Beige protein homolog 1</fullName>
    </recommendedName>
</protein>
<dbReference type="SUPFAM" id="SSF81837">
    <property type="entry name" value="BEACH domain"/>
    <property type="match status" value="1"/>
</dbReference>
<dbReference type="InterPro" id="IPR019775">
    <property type="entry name" value="WD40_repeat_CS"/>
</dbReference>
<evidence type="ECO:0000256" key="7">
    <source>
        <dbReference type="ARBA" id="ARBA00073334"/>
    </source>
</evidence>
<dbReference type="PROSITE" id="PS50197">
    <property type="entry name" value="BEACH"/>
    <property type="match status" value="1"/>
</dbReference>
<dbReference type="GO" id="GO:0008270">
    <property type="term" value="F:zinc ion binding"/>
    <property type="evidence" value="ECO:0007669"/>
    <property type="project" value="UniProtKB-KW"/>
</dbReference>
<evidence type="ECO:0000256" key="2">
    <source>
        <dbReference type="ARBA" id="ARBA00022723"/>
    </source>
</evidence>
<dbReference type="InterPro" id="IPR015943">
    <property type="entry name" value="WD40/YVTN_repeat-like_dom_sf"/>
</dbReference>
<dbReference type="InterPro" id="IPR036372">
    <property type="entry name" value="BEACH_dom_sf"/>
</dbReference>
<dbReference type="SMART" id="SM00320">
    <property type="entry name" value="WD40"/>
    <property type="match status" value="4"/>
</dbReference>
<dbReference type="InterPro" id="IPR013083">
    <property type="entry name" value="Znf_RING/FYVE/PHD"/>
</dbReference>
<dbReference type="Gene3D" id="2.130.10.10">
    <property type="entry name" value="YVTN repeat-like/Quinoprotein amine dehydrogenase"/>
    <property type="match status" value="1"/>
</dbReference>
<keyword evidence="1 8" id="KW-0853">WD repeat</keyword>
<dbReference type="InterPro" id="IPR011993">
    <property type="entry name" value="PH-like_dom_sf"/>
</dbReference>
<evidence type="ECO:0000259" key="9">
    <source>
        <dbReference type="PROSITE" id="PS50197"/>
    </source>
</evidence>
<gene>
    <name evidence="11" type="primary">BPH1</name>
    <name evidence="11" type="ORF">MCUN1_001666</name>
</gene>
<dbReference type="SUPFAM" id="SSF57903">
    <property type="entry name" value="FYVE/PHD zinc finger"/>
    <property type="match status" value="1"/>
</dbReference>
<accession>A0AAF0EY40</accession>
<dbReference type="Proteomes" id="UP001219933">
    <property type="component" value="Chromosome 2"/>
</dbReference>
<dbReference type="CDD" id="cd00065">
    <property type="entry name" value="FYVE_like_SF"/>
    <property type="match status" value="1"/>
</dbReference>
<dbReference type="InterPro" id="IPR051944">
    <property type="entry name" value="BEACH_domain_protein"/>
</dbReference>
<dbReference type="Pfam" id="PF14844">
    <property type="entry name" value="PH_BEACH"/>
    <property type="match status" value="1"/>
</dbReference>
<dbReference type="PROSITE" id="PS50294">
    <property type="entry name" value="WD_REPEATS_REGION"/>
    <property type="match status" value="1"/>
</dbReference>
<keyword evidence="3" id="KW-0677">Repeat</keyword>
<evidence type="ECO:0000256" key="5">
    <source>
        <dbReference type="ARBA" id="ARBA00022833"/>
    </source>
</evidence>
<evidence type="ECO:0000256" key="1">
    <source>
        <dbReference type="ARBA" id="ARBA00022574"/>
    </source>
</evidence>
<feature type="domain" description="BEACH" evidence="9">
    <location>
        <begin position="1520"/>
        <end position="1811"/>
    </location>
</feature>
<evidence type="ECO:0000256" key="6">
    <source>
        <dbReference type="ARBA" id="ARBA00054699"/>
    </source>
</evidence>
<dbReference type="PROSITE" id="PS50082">
    <property type="entry name" value="WD_REPEATS_2"/>
    <property type="match status" value="1"/>
</dbReference>
<dbReference type="Gene3D" id="2.30.29.30">
    <property type="entry name" value="Pleckstrin-homology domain (PH domain)/Phosphotyrosine-binding domain (PTB)"/>
    <property type="match status" value="1"/>
</dbReference>
<dbReference type="Gene3D" id="1.10.1540.10">
    <property type="entry name" value="BEACH domain"/>
    <property type="match status" value="1"/>
</dbReference>
<evidence type="ECO:0000259" key="10">
    <source>
        <dbReference type="PROSITE" id="PS51783"/>
    </source>
</evidence>
<evidence type="ECO:0000256" key="4">
    <source>
        <dbReference type="ARBA" id="ARBA00022771"/>
    </source>
</evidence>
<organism evidence="11 12">
    <name type="scientific">Malassezia cuniculi</name>
    <dbReference type="NCBI Taxonomy" id="948313"/>
    <lineage>
        <taxon>Eukaryota</taxon>
        <taxon>Fungi</taxon>
        <taxon>Dikarya</taxon>
        <taxon>Basidiomycota</taxon>
        <taxon>Ustilaginomycotina</taxon>
        <taxon>Malasseziomycetes</taxon>
        <taxon>Malasseziales</taxon>
        <taxon>Malasseziaceae</taxon>
        <taxon>Malassezia</taxon>
    </lineage>
</organism>
<comment type="function">
    <text evidence="6">May be involved in protein sorting and cell wall formation.</text>
</comment>
<dbReference type="SMART" id="SM00064">
    <property type="entry name" value="FYVE"/>
    <property type="match status" value="1"/>
</dbReference>
<keyword evidence="2" id="KW-0479">Metal-binding</keyword>
<dbReference type="SUPFAM" id="SSF50978">
    <property type="entry name" value="WD40 repeat-like"/>
    <property type="match status" value="1"/>
</dbReference>
<dbReference type="SUPFAM" id="SSF50729">
    <property type="entry name" value="PH domain-like"/>
    <property type="match status" value="1"/>
</dbReference>
<keyword evidence="5" id="KW-0862">Zinc</keyword>
<feature type="repeat" description="WD" evidence="8">
    <location>
        <begin position="1943"/>
        <end position="1984"/>
    </location>
</feature>
<dbReference type="Pfam" id="PF02138">
    <property type="entry name" value="Beach"/>
    <property type="match status" value="1"/>
</dbReference>
<keyword evidence="4" id="KW-0863">Zinc-finger</keyword>
<dbReference type="InterPro" id="IPR011011">
    <property type="entry name" value="Znf_FYVE_PHD"/>
</dbReference>
<dbReference type="InterPro" id="IPR000409">
    <property type="entry name" value="BEACH_dom"/>
</dbReference>
<dbReference type="Gene3D" id="3.30.40.10">
    <property type="entry name" value="Zinc/RING finger domain, C3HC4 (zinc finger)"/>
    <property type="match status" value="1"/>
</dbReference>
<dbReference type="EMBL" id="CP119878">
    <property type="protein sequence ID" value="WFD34822.1"/>
    <property type="molecule type" value="Genomic_DNA"/>
</dbReference>
<dbReference type="PANTHER" id="PTHR46108">
    <property type="entry name" value="BLUE CHEESE"/>
    <property type="match status" value="1"/>
</dbReference>
<evidence type="ECO:0000256" key="3">
    <source>
        <dbReference type="ARBA" id="ARBA00022737"/>
    </source>
</evidence>
<dbReference type="InterPro" id="IPR000306">
    <property type="entry name" value="Znf_FYVE"/>
</dbReference>
<dbReference type="InterPro" id="IPR036322">
    <property type="entry name" value="WD40_repeat_dom_sf"/>
</dbReference>
<proteinExistence type="predicted"/>
<evidence type="ECO:0000313" key="12">
    <source>
        <dbReference type="Proteomes" id="UP001219933"/>
    </source>
</evidence>
<name>A0AAF0EY40_9BASI</name>
<dbReference type="InterPro" id="IPR023362">
    <property type="entry name" value="PH-BEACH_dom"/>
</dbReference>
<dbReference type="InterPro" id="IPR013320">
    <property type="entry name" value="ConA-like_dom_sf"/>
</dbReference>
<sequence length="2189" mass="238765">MSAPPALPDDNAAPVLETDAAAPLLFAQAASPLIRAGEFEFDQPDGFARAQLEELVAEVHRVVPNDYAALIEVASQTYGVLLDHRGRGRVFDAFGECGGFLIVVQLLAALGSSVQDDADARTERAELLHLALAIVTVAITYSAANLYNFGATVTWDGLKASLQLVAEANGGQLAVGVVGGLFGLAVGNVAAGAAQFTSAWEGEGVQASRHILVHPGAISAAFDLATAPKLEKAAYVVLDALLKGHPRNALLLSRTQVASPLLFSAASKDDLFDIRQRILTNLFADGIQHNDVRQLFRTDSLDEHVVELLRTVAKSAHHPRAVALGASSICLDALPHPFPSQSSLSTGYSIVFSVKLDEDSTIVQIGDHINFLRITTVDGTLCIEQGLQNTRTKLSRALLSFGTWHSVVITHARAAAGSRSSLHVFLDGHRASSVPVTYPTKMDEPTRLTCGSRGAFSLGPLLFMDGVLPSSLPLLLHELSPAYSGNFQSPLLRFLTPSGRARVEERVVQVNERGARRGSHSLDALHTVLQGAAPQVFSLGRFYAHLDAAHTGQIHGQLVILNKAYAYAQDALDTPSGHARLCGVPTLSVPFGIDDGVWRAGGVTKLVQIIRRSETPSALSSSVALMLELVSRSWRLAEDAERNKCYELLAVVLRDKADMIELRAFQSVMDATGTEPLANTDLFRAVLLDTQIWPRTQSAVQQAYLDHFVDMGTARNSHKLSRMPVIKRLVMFARTADAKLCAKLRRATAAAVTFAFSVSGIQALILHIVSTLAGVFDIDLVLDQPSVKTVEETITLTQPKELSVSPVTLSLLWGLVDAAEDPTVIARLARTISAKWIILLLRPGAPASYVVPSLELVGMLLGENVFSRKFQYAGGFRVLERTLPIHWNQPSVLPWLWTLFFADQRPTRATLYTTFAPRKSWPRPDAPLVRHGAVIRSILACIGKGIECICTKRVQRRRSLPELKEAGDLAAADTAKALIEDSVALLSRHGSHPEVQSLLLHPHSVLLLLAAIQPSVCEQRHCSLANELLNIFAGRLSTALLQSVSLAPLTVVHTSMPVPNPLIQSKLCTRVYHRLLVEIIHAMRTGPVHRATLSMLCSLLELVSNESLRDAPLQRAVFSLGGFIISKAEVSRLAPSTREQLVVSLQRNVLHALACNMRGQDGADAFAFCVSFPQLLGAADGVFVECVLYRALNNSSMHAATVSRLIRERYPDMSMEMGAYKKDWKTVYEGQQRFLVSLIHESMRVIYTSIGQDSARTRALRSSHARMSAWYRSIVDALAHQAELDALGDASADAPEVLDADASLGGVTLTFDPDSSIVADVPPTSAQDDAQEVPNDEYEDKLHTVMRSLEKGDTIERVFNMSRVVGVDAQGSLLVVGRENMYMLDNYFQRPNGELVSIADAPPEERDALVVATRPGGADALHLVRVVEGDAPVRHWRWSAIKSVFRRAWLHRRTAIELFFADGQSTLLVLPNSSLAEQLYRVFRSKAHDAVAAAEELALGIQEQYGIPQTLANTRLTGAVFRRASVTGGGLTGAWAAGEISNAQYLTTLNTLAGRTFNDLTQFPVFPWVLADYVSESLDLENPKTYRNLALPMGAQTENRRKEFAERYHQLEEVGIDPFHYGTHYSTASSVCSFLVRMLPYSDILVDLQGGTFDLADRTFSSVGRSWYSASELSRGDVRELIPEFFTLPEMFENPNKFEFGTTQGGARVDKVELPPWAYGDPVLFVQRHREALESGYVSAHLHEWIDLIFGYKAHGKEAVKAMNVFHPLSYADSIDLDAIESPHEREAAAQVIHNFGQTPRALFSRPHPSRNVPLKSLFWDSLAHLSEHVRYLTRSAAPVFTADVPIARMYGDPPDHAVSSETVVFRKLGMAVSTGFVDRSVRLSRLGEHGHRFVAILEQATLAAVTCSCAVDDSRVLIGSADGVVQLFSITSSPSIVLDCVLTRHTDAVLSAAISTTWGIIVTGSADNTAVVWDLNRRRAVHILRGFDDNVHLVAVDEGAGWIATACNTDVWVWSVNGRLIARQSMHAISREPVSSLSFSAKEFHIGHLAVLVTGHRGQIAIWNVVSRHTETEIDEPRWGLNLVRTLDMPSLTTALSVHDSRIFAGDQDGDVYCLALPGHAVNVPSESCMGGCNKKFGFLDARRNCAACGCTMCTACSTVFTPAGSMRLCKSCHAILSRDDVALMNTM</sequence>
<dbReference type="InterPro" id="IPR056252">
    <property type="entry name" value="Alfy-like_Arm-like"/>
</dbReference>
<dbReference type="SUPFAM" id="SSF49899">
    <property type="entry name" value="Concanavalin A-like lectins/glucanases"/>
    <property type="match status" value="1"/>
</dbReference>